<dbReference type="CDD" id="cd00019">
    <property type="entry name" value="AP2Ec"/>
    <property type="match status" value="1"/>
</dbReference>
<dbReference type="PROSITE" id="PS00731">
    <property type="entry name" value="AP_NUCLEASE_F2_3"/>
    <property type="match status" value="1"/>
</dbReference>
<evidence type="ECO:0000256" key="2">
    <source>
        <dbReference type="ARBA" id="ARBA00022723"/>
    </source>
</evidence>
<dbReference type="SUPFAM" id="SSF51658">
    <property type="entry name" value="Xylose isomerase-like"/>
    <property type="match status" value="1"/>
</dbReference>
<feature type="binding site" evidence="7">
    <location>
        <position position="75"/>
    </location>
    <ligand>
        <name>Zn(2+)</name>
        <dbReference type="ChEBI" id="CHEBI:29105"/>
        <label>1</label>
    </ligand>
</feature>
<evidence type="ECO:0000256" key="5">
    <source>
        <dbReference type="ARBA" id="ARBA00022833"/>
    </source>
</evidence>
<dbReference type="SMART" id="SM00518">
    <property type="entry name" value="AP2Ec"/>
    <property type="match status" value="1"/>
</dbReference>
<dbReference type="FunFam" id="3.20.20.150:FF:000001">
    <property type="entry name" value="Probable endonuclease 4"/>
    <property type="match status" value="1"/>
</dbReference>
<gene>
    <name evidence="7" type="primary">nfo</name>
    <name evidence="9" type="ORF">FD30_GL000771</name>
</gene>
<dbReference type="PANTHER" id="PTHR21445:SF0">
    <property type="entry name" value="APURINIC-APYRIMIDINIC ENDONUCLEASE"/>
    <property type="match status" value="1"/>
</dbReference>
<evidence type="ECO:0000256" key="6">
    <source>
        <dbReference type="ARBA" id="ARBA00023204"/>
    </source>
</evidence>
<feature type="binding site" evidence="7">
    <location>
        <position position="187"/>
    </location>
    <ligand>
        <name>Zn(2+)</name>
        <dbReference type="ChEBI" id="CHEBI:29105"/>
        <label>2</label>
    </ligand>
</feature>
<evidence type="ECO:0000256" key="1">
    <source>
        <dbReference type="ARBA" id="ARBA00005340"/>
    </source>
</evidence>
<name>A0A0R1K172_9LACO</name>
<evidence type="ECO:0000313" key="10">
    <source>
        <dbReference type="Proteomes" id="UP000051162"/>
    </source>
</evidence>
<keyword evidence="7 9" id="KW-0255">Endonuclease</keyword>
<dbReference type="Gene3D" id="3.20.20.150">
    <property type="entry name" value="Divalent-metal-dependent TIM barrel enzymes"/>
    <property type="match status" value="1"/>
</dbReference>
<feature type="binding site" evidence="7">
    <location>
        <position position="222"/>
    </location>
    <ligand>
        <name>Zn(2+)</name>
        <dbReference type="ChEBI" id="CHEBI:29105"/>
        <label>2</label>
    </ligand>
</feature>
<dbReference type="GO" id="GO:0003677">
    <property type="term" value="F:DNA binding"/>
    <property type="evidence" value="ECO:0007669"/>
    <property type="project" value="InterPro"/>
</dbReference>
<dbReference type="InterPro" id="IPR036237">
    <property type="entry name" value="Xyl_isomerase-like_sf"/>
</dbReference>
<dbReference type="GO" id="GO:0003906">
    <property type="term" value="F:DNA-(apurinic or apyrimidinic site) endonuclease activity"/>
    <property type="evidence" value="ECO:0007669"/>
    <property type="project" value="TreeGrafter"/>
</dbReference>
<proteinExistence type="inferred from homology"/>
<comment type="catalytic activity">
    <reaction evidence="7">
        <text>Endonucleolytic cleavage to 5'-phosphooligonucleotide end-products.</text>
        <dbReference type="EC" id="3.1.21.2"/>
    </reaction>
</comment>
<dbReference type="EC" id="3.1.21.2" evidence="7"/>
<evidence type="ECO:0000259" key="8">
    <source>
        <dbReference type="Pfam" id="PF01261"/>
    </source>
</evidence>
<dbReference type="InterPro" id="IPR013022">
    <property type="entry name" value="Xyl_isomerase-like_TIM-brl"/>
</dbReference>
<keyword evidence="7" id="KW-0540">Nuclease</keyword>
<sequence>MMSEAPTLLIGSHVSMKGKPMLLGAAQEAAAADENVFMVYTGAPQNTRRKPIAELNAVAGQAYMAAHAQRAVVVHAPYVVNLGNTKKPENFAFAVEFLTAEIQRAAAIGAHQIVLHPGAHVGAGAPAAIAQIAQGLDQILAATPDTPVQIALETMAGKGTEVGRTFEELAAIIDQVSASDRLSVCFDTCHTSDAGYAIASDFDGVLNTFDHVIGLDRLKVVHLNDSKNPQGSHKDRHTNIGFGTLGFDVLNQIAHHPQLTAVPKIMETPPVGPDRKTGANPHGYEVAMLRHQRFNPDLEADALAGKPFEAYLAR</sequence>
<reference evidence="9 10" key="1">
    <citation type="journal article" date="2015" name="Genome Announc.">
        <title>Expanding the biotechnology potential of lactobacilli through comparative genomics of 213 strains and associated genera.</title>
        <authorList>
            <person name="Sun Z."/>
            <person name="Harris H.M."/>
            <person name="McCann A."/>
            <person name="Guo C."/>
            <person name="Argimon S."/>
            <person name="Zhang W."/>
            <person name="Yang X."/>
            <person name="Jeffery I.B."/>
            <person name="Cooney J.C."/>
            <person name="Kagawa T.F."/>
            <person name="Liu W."/>
            <person name="Song Y."/>
            <person name="Salvetti E."/>
            <person name="Wrobel A."/>
            <person name="Rasinkangas P."/>
            <person name="Parkhill J."/>
            <person name="Rea M.C."/>
            <person name="O'Sullivan O."/>
            <person name="Ritari J."/>
            <person name="Douillard F.P."/>
            <person name="Paul Ross R."/>
            <person name="Yang R."/>
            <person name="Briner A.E."/>
            <person name="Felis G.E."/>
            <person name="de Vos W.M."/>
            <person name="Barrangou R."/>
            <person name="Klaenhammer T.R."/>
            <person name="Caufield P.W."/>
            <person name="Cui Y."/>
            <person name="Zhang H."/>
            <person name="O'Toole P.W."/>
        </authorList>
    </citation>
    <scope>NUCLEOTIDE SEQUENCE [LARGE SCALE GENOMIC DNA]</scope>
    <source>
        <strain evidence="9 10">DSM 19117</strain>
    </source>
</reference>
<feature type="binding site" evidence="7">
    <location>
        <position position="267"/>
    </location>
    <ligand>
        <name>Zn(2+)</name>
        <dbReference type="ChEBI" id="CHEBI:29105"/>
        <label>2</label>
    </ligand>
</feature>
<feature type="domain" description="Xylose isomerase-like TIM barrel" evidence="8">
    <location>
        <begin position="28"/>
        <end position="272"/>
    </location>
</feature>
<dbReference type="GO" id="GO:0006284">
    <property type="term" value="P:base-excision repair"/>
    <property type="evidence" value="ECO:0007669"/>
    <property type="project" value="TreeGrafter"/>
</dbReference>
<dbReference type="NCBIfam" id="NF002196">
    <property type="entry name" value="PRK01060.1-1"/>
    <property type="match status" value="1"/>
</dbReference>
<dbReference type="GO" id="GO:0008081">
    <property type="term" value="F:phosphoric diester hydrolase activity"/>
    <property type="evidence" value="ECO:0007669"/>
    <property type="project" value="TreeGrafter"/>
</dbReference>
<keyword evidence="5 7" id="KW-0862">Zinc</keyword>
<dbReference type="GO" id="GO:0008270">
    <property type="term" value="F:zinc ion binding"/>
    <property type="evidence" value="ECO:0007669"/>
    <property type="project" value="UniProtKB-UniRule"/>
</dbReference>
<accession>A0A0R1K172</accession>
<dbReference type="PANTHER" id="PTHR21445">
    <property type="entry name" value="ENDONUCLEASE IV ENDODEOXYRIBONUCLEASE IV"/>
    <property type="match status" value="1"/>
</dbReference>
<comment type="caution">
    <text evidence="9">The sequence shown here is derived from an EMBL/GenBank/DDBJ whole genome shotgun (WGS) entry which is preliminary data.</text>
</comment>
<feature type="binding site" evidence="7">
    <location>
        <position position="237"/>
    </location>
    <ligand>
        <name>Zn(2+)</name>
        <dbReference type="ChEBI" id="CHEBI:29105"/>
        <label>3</label>
    </ligand>
</feature>
<evidence type="ECO:0000256" key="7">
    <source>
        <dbReference type="HAMAP-Rule" id="MF_00152"/>
    </source>
</evidence>
<dbReference type="PROSITE" id="PS51432">
    <property type="entry name" value="AP_NUCLEASE_F2_4"/>
    <property type="match status" value="1"/>
</dbReference>
<feature type="binding site" evidence="7">
    <location>
        <position position="153"/>
    </location>
    <ligand>
        <name>Zn(2+)</name>
        <dbReference type="ChEBI" id="CHEBI:29105"/>
        <label>1</label>
    </ligand>
</feature>
<feature type="binding site" evidence="7">
    <location>
        <position position="190"/>
    </location>
    <ligand>
        <name>Zn(2+)</name>
        <dbReference type="ChEBI" id="CHEBI:29105"/>
        <label>3</label>
    </ligand>
</feature>
<keyword evidence="10" id="KW-1185">Reference proteome</keyword>
<evidence type="ECO:0000256" key="4">
    <source>
        <dbReference type="ARBA" id="ARBA00022801"/>
    </source>
</evidence>
<feature type="binding site" evidence="7">
    <location>
        <position position="153"/>
    </location>
    <ligand>
        <name>Zn(2+)</name>
        <dbReference type="ChEBI" id="CHEBI:29105"/>
        <label>2</label>
    </ligand>
</feature>
<feature type="binding site" evidence="7">
    <location>
        <position position="116"/>
    </location>
    <ligand>
        <name>Zn(2+)</name>
        <dbReference type="ChEBI" id="CHEBI:29105"/>
        <label>1</label>
    </ligand>
</feature>
<dbReference type="PROSITE" id="PS00730">
    <property type="entry name" value="AP_NUCLEASE_F2_2"/>
    <property type="match status" value="1"/>
</dbReference>
<keyword evidence="4 7" id="KW-0378">Hydrolase</keyword>
<dbReference type="Proteomes" id="UP000051162">
    <property type="component" value="Unassembled WGS sequence"/>
</dbReference>
<dbReference type="AlphaFoldDB" id="A0A0R1K172"/>
<keyword evidence="2 7" id="KW-0479">Metal-binding</keyword>
<feature type="binding site" evidence="7">
    <location>
        <position position="235"/>
    </location>
    <ligand>
        <name>Zn(2+)</name>
        <dbReference type="ChEBI" id="CHEBI:29105"/>
        <label>3</label>
    </ligand>
</feature>
<keyword evidence="3 7" id="KW-0227">DNA damage</keyword>
<dbReference type="InterPro" id="IPR018246">
    <property type="entry name" value="AP_endonuc_F2_Zn_BS"/>
</dbReference>
<dbReference type="PATRIC" id="fig|1423773.3.peg.787"/>
<dbReference type="GO" id="GO:0008833">
    <property type="term" value="F:deoxyribonuclease IV (phage-T4-induced) activity"/>
    <property type="evidence" value="ECO:0007669"/>
    <property type="project" value="UniProtKB-UniRule"/>
</dbReference>
<comment type="similarity">
    <text evidence="1 7">Belongs to the AP endonuclease 2 family.</text>
</comment>
<dbReference type="NCBIfam" id="TIGR00587">
    <property type="entry name" value="nfo"/>
    <property type="match status" value="1"/>
</dbReference>
<dbReference type="HAMAP" id="MF_00152">
    <property type="entry name" value="Nfo"/>
    <property type="match status" value="1"/>
</dbReference>
<dbReference type="InterPro" id="IPR001719">
    <property type="entry name" value="AP_endonuc_2"/>
</dbReference>
<dbReference type="STRING" id="1423773.FD30_GL000771"/>
<protein>
    <recommendedName>
        <fullName evidence="7">Probable endonuclease 4</fullName>
        <ecNumber evidence="7">3.1.21.2</ecNumber>
    </recommendedName>
    <alternativeName>
        <fullName evidence="7">Endodeoxyribonuclease IV</fullName>
    </alternativeName>
    <alternativeName>
        <fullName evidence="7">Endonuclease IV</fullName>
    </alternativeName>
</protein>
<evidence type="ECO:0000256" key="3">
    <source>
        <dbReference type="ARBA" id="ARBA00022763"/>
    </source>
</evidence>
<evidence type="ECO:0000313" key="9">
    <source>
        <dbReference type="EMBL" id="KRK76992.1"/>
    </source>
</evidence>
<dbReference type="Pfam" id="PF01261">
    <property type="entry name" value="AP_endonuc_2"/>
    <property type="match status" value="1"/>
</dbReference>
<keyword evidence="6 7" id="KW-0234">DNA repair</keyword>
<organism evidence="9 10">
    <name type="scientific">Levilactobacillus namurensis DSM 19117</name>
    <dbReference type="NCBI Taxonomy" id="1423773"/>
    <lineage>
        <taxon>Bacteria</taxon>
        <taxon>Bacillati</taxon>
        <taxon>Bacillota</taxon>
        <taxon>Bacilli</taxon>
        <taxon>Lactobacillales</taxon>
        <taxon>Lactobacillaceae</taxon>
        <taxon>Levilactobacillus</taxon>
    </lineage>
</organism>
<comment type="function">
    <text evidence="7">Endonuclease IV plays a role in DNA repair. It cleaves phosphodiester bonds at apurinic or apyrimidinic (AP) sites, generating a 3'-hydroxyl group and a 5'-terminal sugar phosphate.</text>
</comment>
<comment type="cofactor">
    <cofactor evidence="7">
        <name>Zn(2+)</name>
        <dbReference type="ChEBI" id="CHEBI:29105"/>
    </cofactor>
    <text evidence="7">Binds 3 Zn(2+) ions.</text>
</comment>
<dbReference type="EMBL" id="AZDT01000012">
    <property type="protein sequence ID" value="KRK76992.1"/>
    <property type="molecule type" value="Genomic_DNA"/>
</dbReference>